<dbReference type="Gramene" id="OMERI03G15780.2">
    <property type="protein sequence ID" value="OMERI03G15780.2"/>
    <property type="gene ID" value="OMERI03G15780"/>
</dbReference>
<keyword evidence="3" id="KW-1185">Reference proteome</keyword>
<dbReference type="Proteomes" id="UP000008021">
    <property type="component" value="Chromosome 3"/>
</dbReference>
<sequence length="443" mass="47396">MADSCCAYMHEMDVVHRWLPSEVLRDIGITDADEQRRLAAVEDLAERLAGVLGGGEMAAAAAAQHPPSYCHHPQVRGGATLRDHHALAGLGPRPPPYLLPAAPAAPWQVMTGGQTNTMVLQPRLAPAASRSNPHPLLRCRTLAGAAPPATTRRSNGTGFFLPRTVAADPCGHANHHTAPAARPPTNVPPRHCCAYMHEMDDAHRWLPSEVLRDIGIADADERRRLAIVEDLAVRLADVLGGGEMAAQAQRPPSSSHHHPQVKGGDGVATLRDHHALIGASHPIVATNTPPPYMPLPAPATPWQVQVMMGGPRNTMVLQPRMAPAANNPHLPLPRGGAVDGAAPPATTRRSSGTSFFLPRTAAADPRHTTMVARPLTNVPPRKCRAQRHRRGNEAAAPAAMARRQQELTRAIAGNMEQMQQLAGAPVATTSPYPELAMPQEWTY</sequence>
<dbReference type="AlphaFoldDB" id="A0A0E0D0M0"/>
<reference evidence="2" key="1">
    <citation type="submission" date="2015-04" db="UniProtKB">
        <authorList>
            <consortium name="EnsemblPlants"/>
        </authorList>
    </citation>
    <scope>IDENTIFICATION</scope>
</reference>
<proteinExistence type="predicted"/>
<dbReference type="HOGENOM" id="CLU_618776_0_0_1"/>
<evidence type="ECO:0000256" key="1">
    <source>
        <dbReference type="SAM" id="MobiDB-lite"/>
    </source>
</evidence>
<feature type="region of interest" description="Disordered" evidence="1">
    <location>
        <begin position="244"/>
        <end position="266"/>
    </location>
</feature>
<reference evidence="2" key="2">
    <citation type="submission" date="2018-05" db="EMBL/GenBank/DDBJ databases">
        <title>OmerRS3 (Oryza meridionalis Reference Sequence Version 3).</title>
        <authorList>
            <person name="Zhang J."/>
            <person name="Kudrna D."/>
            <person name="Lee S."/>
            <person name="Talag J."/>
            <person name="Welchert J."/>
            <person name="Wing R.A."/>
        </authorList>
    </citation>
    <scope>NUCLEOTIDE SEQUENCE [LARGE SCALE GENOMIC DNA]</scope>
    <source>
        <strain evidence="2">cv. OR44</strain>
    </source>
</reference>
<evidence type="ECO:0000313" key="3">
    <source>
        <dbReference type="Proteomes" id="UP000008021"/>
    </source>
</evidence>
<protein>
    <submittedName>
        <fullName evidence="2">Uncharacterized protein</fullName>
    </submittedName>
</protein>
<organism evidence="2">
    <name type="scientific">Oryza meridionalis</name>
    <dbReference type="NCBI Taxonomy" id="40149"/>
    <lineage>
        <taxon>Eukaryota</taxon>
        <taxon>Viridiplantae</taxon>
        <taxon>Streptophyta</taxon>
        <taxon>Embryophyta</taxon>
        <taxon>Tracheophyta</taxon>
        <taxon>Spermatophyta</taxon>
        <taxon>Magnoliopsida</taxon>
        <taxon>Liliopsida</taxon>
        <taxon>Poales</taxon>
        <taxon>Poaceae</taxon>
        <taxon>BOP clade</taxon>
        <taxon>Oryzoideae</taxon>
        <taxon>Oryzeae</taxon>
        <taxon>Oryzinae</taxon>
        <taxon>Oryza</taxon>
    </lineage>
</organism>
<name>A0A0E0D0M0_9ORYZ</name>
<evidence type="ECO:0000313" key="2">
    <source>
        <dbReference type="EnsemblPlants" id="OMERI03G15780.2"/>
    </source>
</evidence>
<accession>A0A0E0D0M0</accession>
<dbReference type="EnsemblPlants" id="OMERI03G15780.2">
    <property type="protein sequence ID" value="OMERI03G15780.2"/>
    <property type="gene ID" value="OMERI03G15780"/>
</dbReference>